<keyword evidence="4" id="KW-1185">Reference proteome</keyword>
<dbReference type="RefSeq" id="WP_045543181.1">
    <property type="nucleotide sequence ID" value="NZ_BEWO01000035.1"/>
</dbReference>
<evidence type="ECO:0000256" key="1">
    <source>
        <dbReference type="SAM" id="Coils"/>
    </source>
</evidence>
<gene>
    <name evidence="3" type="ORF">GCM10010937_00210</name>
</gene>
<reference evidence="4" key="1">
    <citation type="journal article" date="2019" name="Int. J. Syst. Evol. Microbiol.">
        <title>The Global Catalogue of Microorganisms (GCM) 10K type strain sequencing project: providing services to taxonomists for standard genome sequencing and annotation.</title>
        <authorList>
            <consortium name="The Broad Institute Genomics Platform"/>
            <consortium name="The Broad Institute Genome Sequencing Center for Infectious Disease"/>
            <person name="Wu L."/>
            <person name="Ma J."/>
        </authorList>
    </citation>
    <scope>NUCLEOTIDE SEQUENCE [LARGE SCALE GENOMIC DNA]</scope>
    <source>
        <strain evidence="4">NBRC 3271</strain>
    </source>
</reference>
<evidence type="ECO:0000313" key="4">
    <source>
        <dbReference type="Proteomes" id="UP001156613"/>
    </source>
</evidence>
<comment type="caution">
    <text evidence="3">The sequence shown here is derived from an EMBL/GenBank/DDBJ whole genome shotgun (WGS) entry which is preliminary data.</text>
</comment>
<dbReference type="Pfam" id="PF10088">
    <property type="entry name" value="DUF2326"/>
    <property type="match status" value="1"/>
</dbReference>
<evidence type="ECO:0000259" key="2">
    <source>
        <dbReference type="Pfam" id="PF10088"/>
    </source>
</evidence>
<accession>A0ABQ5WDR0</accession>
<feature type="coiled-coil region" evidence="1">
    <location>
        <begin position="345"/>
        <end position="429"/>
    </location>
</feature>
<dbReference type="Proteomes" id="UP001156613">
    <property type="component" value="Unassembled WGS sequence"/>
</dbReference>
<keyword evidence="1" id="KW-0175">Coiled coil</keyword>
<name>A0ABQ5WDR0_GLUJA</name>
<protein>
    <recommendedName>
        <fullName evidence="2">DUF2326 domain-containing protein</fullName>
    </recommendedName>
</protein>
<dbReference type="EMBL" id="BSNT01000004">
    <property type="protein sequence ID" value="GLQ58221.1"/>
    <property type="molecule type" value="Genomic_DNA"/>
</dbReference>
<feature type="domain" description="DUF2326" evidence="2">
    <location>
        <begin position="455"/>
        <end position="596"/>
    </location>
</feature>
<dbReference type="SUPFAM" id="SSF52540">
    <property type="entry name" value="P-loop containing nucleoside triphosphate hydrolases"/>
    <property type="match status" value="1"/>
</dbReference>
<sequence length="598" mass="68990">MKLSRLYSNKPDLFEPVEFVQGLNVVMAEIRLPENRSKDTHNLGKTTLGRLLDFGFLAKRDPKFFLFKHIDLFQDFIFFLEIELEDASFVTIRRGVEEATKISFKRHAAGHQDLSALPLAEWDHQDMPFERARDLLDGLLDWRALKPWGFRKGLGYLLRSQDDFRDVFHLRKFAAAHSDWKPFLAHILGFDAQLVAQHYEKEKQLTEKQSTAQTIKNELGGSIEDISKIEGILLLKQKEAEKKQKLLDAFDFRAQDKHSTKQLVDDIDERIAALNAERYSLNQNKKKIITSLEEDQILFNPDEAQRLFEEVGVLFNGQIKKDFQQLIAFNRAITDERQGYLQEERVEVEAELKRINTELNTLGKKRSEMLSFLSGTDIFGKYKQVSDEMVTLRADITSLERQRGFLHRLQGLRTEIRALTEERGHLQTQIEANVEKQNSDQNSLFSAIRVFFSEIVEEVIDRKALLSVSPNQVGHLEFKAEILDESGNATSADLGHTYRKLLCIAFDLAILRAHLDDKFPRFVYHDGVFESLDDRKKENLLIVIRRYAEMGLQPIITLIDSDVPARAADEGAVFSADEVIITLHDEGQHGRLFKMKAW</sequence>
<evidence type="ECO:0000313" key="3">
    <source>
        <dbReference type="EMBL" id="GLQ58221.1"/>
    </source>
</evidence>
<dbReference type="InterPro" id="IPR027417">
    <property type="entry name" value="P-loop_NTPase"/>
</dbReference>
<organism evidence="3 4">
    <name type="scientific">Gluconobacter japonicus</name>
    <dbReference type="NCBI Taxonomy" id="376620"/>
    <lineage>
        <taxon>Bacteria</taxon>
        <taxon>Pseudomonadati</taxon>
        <taxon>Pseudomonadota</taxon>
        <taxon>Alphaproteobacteria</taxon>
        <taxon>Acetobacterales</taxon>
        <taxon>Acetobacteraceae</taxon>
        <taxon>Gluconobacter</taxon>
    </lineage>
</organism>
<dbReference type="InterPro" id="IPR018760">
    <property type="entry name" value="DUF2326"/>
</dbReference>
<proteinExistence type="predicted"/>